<evidence type="ECO:0000256" key="1">
    <source>
        <dbReference type="ARBA" id="ARBA00011073"/>
    </source>
</evidence>
<keyword evidence="3" id="KW-0732">Signal</keyword>
<dbReference type="InterPro" id="IPR023828">
    <property type="entry name" value="Peptidase_S8_Ser-AS"/>
</dbReference>
<keyword evidence="4 7" id="KW-0378">Hydrolase</keyword>
<comment type="similarity">
    <text evidence="1 7">Belongs to the peptidase S8 family.</text>
</comment>
<feature type="region of interest" description="Disordered" evidence="8">
    <location>
        <begin position="27"/>
        <end position="102"/>
    </location>
</feature>
<dbReference type="GO" id="GO:0004252">
    <property type="term" value="F:serine-type endopeptidase activity"/>
    <property type="evidence" value="ECO:0007669"/>
    <property type="project" value="UniProtKB-UniRule"/>
</dbReference>
<reference evidence="11" key="1">
    <citation type="submission" date="2021-07" db="EMBL/GenBank/DDBJ databases">
        <authorList>
            <person name="Durling M."/>
        </authorList>
    </citation>
    <scope>NUCLEOTIDE SEQUENCE</scope>
</reference>
<evidence type="ECO:0000256" key="5">
    <source>
        <dbReference type="ARBA" id="ARBA00022825"/>
    </source>
</evidence>
<dbReference type="InterPro" id="IPR010435">
    <property type="entry name" value="C5a/SBT2-like_Fn3"/>
</dbReference>
<dbReference type="Pfam" id="PF00082">
    <property type="entry name" value="Peptidase_S8"/>
    <property type="match status" value="1"/>
</dbReference>
<dbReference type="EMBL" id="CAJVRL010000039">
    <property type="protein sequence ID" value="CAG8951002.1"/>
    <property type="molecule type" value="Genomic_DNA"/>
</dbReference>
<comment type="caution">
    <text evidence="11">The sequence shown here is derived from an EMBL/GenBank/DDBJ whole genome shotgun (WGS) entry which is preliminary data.</text>
</comment>
<dbReference type="SUPFAM" id="SSF52743">
    <property type="entry name" value="Subtilisin-like"/>
    <property type="match status" value="1"/>
</dbReference>
<evidence type="ECO:0000313" key="12">
    <source>
        <dbReference type="Proteomes" id="UP000696280"/>
    </source>
</evidence>
<dbReference type="AlphaFoldDB" id="A0A9N9KS21"/>
<name>A0A9N9KS21_9HELO</name>
<dbReference type="InterPro" id="IPR000209">
    <property type="entry name" value="Peptidase_S8/S53_dom"/>
</dbReference>
<dbReference type="Gene3D" id="3.40.50.200">
    <property type="entry name" value="Peptidase S8/S53 domain"/>
    <property type="match status" value="2"/>
</dbReference>
<feature type="compositionally biased region" description="Basic residues" evidence="8">
    <location>
        <begin position="72"/>
        <end position="82"/>
    </location>
</feature>
<evidence type="ECO:0000256" key="7">
    <source>
        <dbReference type="PROSITE-ProRule" id="PRU01240"/>
    </source>
</evidence>
<protein>
    <recommendedName>
        <fullName evidence="13">Subtilisin-like protein</fullName>
    </recommendedName>
</protein>
<evidence type="ECO:0000259" key="9">
    <source>
        <dbReference type="Pfam" id="PF00082"/>
    </source>
</evidence>
<evidence type="ECO:0000256" key="8">
    <source>
        <dbReference type="SAM" id="MobiDB-lite"/>
    </source>
</evidence>
<dbReference type="PANTHER" id="PTHR43399">
    <property type="entry name" value="SUBTILISIN-RELATED"/>
    <property type="match status" value="1"/>
</dbReference>
<evidence type="ECO:0000256" key="6">
    <source>
        <dbReference type="PIRSR" id="PIRSR615500-1"/>
    </source>
</evidence>
<dbReference type="GO" id="GO:0016020">
    <property type="term" value="C:membrane"/>
    <property type="evidence" value="ECO:0007669"/>
    <property type="project" value="InterPro"/>
</dbReference>
<dbReference type="InterPro" id="IPR036852">
    <property type="entry name" value="Peptidase_S8/S53_dom_sf"/>
</dbReference>
<evidence type="ECO:0000256" key="2">
    <source>
        <dbReference type="ARBA" id="ARBA00022670"/>
    </source>
</evidence>
<organism evidence="11 12">
    <name type="scientific">Hymenoscyphus fraxineus</name>
    <dbReference type="NCBI Taxonomy" id="746836"/>
    <lineage>
        <taxon>Eukaryota</taxon>
        <taxon>Fungi</taxon>
        <taxon>Dikarya</taxon>
        <taxon>Ascomycota</taxon>
        <taxon>Pezizomycotina</taxon>
        <taxon>Leotiomycetes</taxon>
        <taxon>Helotiales</taxon>
        <taxon>Helotiaceae</taxon>
        <taxon>Hymenoscyphus</taxon>
    </lineage>
</organism>
<evidence type="ECO:0000313" key="11">
    <source>
        <dbReference type="EMBL" id="CAG8951002.1"/>
    </source>
</evidence>
<feature type="domain" description="C5a peptidase/Subtilisin-like protease SBT2-like Fn3-like" evidence="10">
    <location>
        <begin position="589"/>
        <end position="700"/>
    </location>
</feature>
<dbReference type="PRINTS" id="PR00723">
    <property type="entry name" value="SUBTILISIN"/>
</dbReference>
<keyword evidence="5 7" id="KW-0720">Serine protease</keyword>
<proteinExistence type="inferred from homology"/>
<keyword evidence="12" id="KW-1185">Reference proteome</keyword>
<dbReference type="GO" id="GO:0006508">
    <property type="term" value="P:proteolysis"/>
    <property type="evidence" value="ECO:0007669"/>
    <property type="project" value="UniProtKB-KW"/>
</dbReference>
<feature type="active site" description="Charge relay system" evidence="6 7">
    <location>
        <position position="507"/>
    </location>
</feature>
<evidence type="ECO:0008006" key="13">
    <source>
        <dbReference type="Google" id="ProtNLM"/>
    </source>
</evidence>
<evidence type="ECO:0000259" key="10">
    <source>
        <dbReference type="Pfam" id="PF06280"/>
    </source>
</evidence>
<gene>
    <name evidence="11" type="ORF">HYFRA_00006399</name>
</gene>
<dbReference type="InterPro" id="IPR015500">
    <property type="entry name" value="Peptidase_S8_subtilisin-rel"/>
</dbReference>
<evidence type="ECO:0000256" key="3">
    <source>
        <dbReference type="ARBA" id="ARBA00022729"/>
    </source>
</evidence>
<dbReference type="Pfam" id="PF06280">
    <property type="entry name" value="fn3_5"/>
    <property type="match status" value="1"/>
</dbReference>
<accession>A0A9N9KS21</accession>
<dbReference type="Gene3D" id="2.60.40.1710">
    <property type="entry name" value="Subtilisin-like superfamily"/>
    <property type="match status" value="1"/>
</dbReference>
<feature type="active site" description="Charge relay system" evidence="6 7">
    <location>
        <position position="165"/>
    </location>
</feature>
<keyword evidence="2 7" id="KW-0645">Protease</keyword>
<dbReference type="InterPro" id="IPR051048">
    <property type="entry name" value="Peptidase_S8/S53_subtilisin"/>
</dbReference>
<dbReference type="PROSITE" id="PS00138">
    <property type="entry name" value="SUBTILASE_SER"/>
    <property type="match status" value="1"/>
</dbReference>
<evidence type="ECO:0000256" key="4">
    <source>
        <dbReference type="ARBA" id="ARBA00022801"/>
    </source>
</evidence>
<dbReference type="PROSITE" id="PS51892">
    <property type="entry name" value="SUBTILASE"/>
    <property type="match status" value="1"/>
</dbReference>
<sequence>MVLSARILSALRSLDSVVRVWQVPQQPIPVPSLEPRDLDALTNHNQDGTGPLVAEDWEADPDLTDPAPTSMPKHKRKRQQHFGKRDDDASTSASSNTRPYEQHVTTGVTQMHEAGFRGKGIHVALIDIGFEPEGLSAFSKTQIVHTHNVADNSANVAHVPGTGSHGTCVLGVIGSDSDHKHDHPFGFVGVAPEAEYTLVGVTRGNEQFWEDGMMQALLYAASRKPDIISMSLSTVITYPEHPLPYIAQKIQESGIFVSFPAGNQGEKQPLFAVSAPATSRVTSSVGATDSPSLITFSFGAQLDDGTTLRYAPGTVLQLGPNPWKIWFPADAELLPTGCHVLPKPSKNFLPKDPQNTILLLDAYHCWNHWETNKALTAQLGIRAILYYTPSSLSWMDRVSFPSVPHGSEDAITHSALISYADSRLLIEMMSKSSGELKITFPAQGAEGRFSQTVHPRSGGLVASFSNWGPSLDGHMAPTMVAPGGSMLCPLSKALRSGIGWTVKDGTSFAAPFVAGSAALLIEKFRKENRDASPLAIQLALVGNAHPRLYSSSPPEAPLVAPIFQQGGGRVNAFDAAHATSSIDRLSLDFNDTTNRPSSLTFGLRNLTPFPITYTLGHLTAASGYLLDETGHKRAAKDVHGVYPSIQISPEYVKVPPNSATQISVSITNEPDLPDKDWRGTFFGGFVTISTPQEDLSIPYTGIGGALNKIPMIDRQRSQLVGTDGENVENFKEGHEFICTYDDMAPFPVSCLRNRQKRDLKPGVIIQAGLPTRRARFEIWSMQNHQRVLTVAPAQEAEARPYMLDNALMYWEGDADNRKFLPAGKYKWVVSVLKMFGKEEVAEDWDTWYGPTWRLTWDVGSRFPPEEPSVSRPAKKCRVR</sequence>
<dbReference type="Proteomes" id="UP000696280">
    <property type="component" value="Unassembled WGS sequence"/>
</dbReference>
<dbReference type="PANTHER" id="PTHR43399:SF4">
    <property type="entry name" value="CELL WALL-ASSOCIATED PROTEASE"/>
    <property type="match status" value="1"/>
</dbReference>
<dbReference type="OrthoDB" id="10256524at2759"/>
<feature type="domain" description="Peptidase S8/S53" evidence="9">
    <location>
        <begin position="118"/>
        <end position="544"/>
    </location>
</feature>
<feature type="active site" description="Charge relay system" evidence="6 7">
    <location>
        <position position="127"/>
    </location>
</feature>